<dbReference type="SUPFAM" id="SSF52540">
    <property type="entry name" value="P-loop containing nucleoside triphosphate hydrolases"/>
    <property type="match status" value="1"/>
</dbReference>
<evidence type="ECO:0000313" key="1">
    <source>
        <dbReference type="EMBL" id="MEP1059490.1"/>
    </source>
</evidence>
<keyword evidence="2" id="KW-1185">Reference proteome</keyword>
<protein>
    <recommendedName>
        <fullName evidence="3">DUF3854 domain-containing protein</fullName>
    </recommendedName>
</protein>
<dbReference type="InterPro" id="IPR027417">
    <property type="entry name" value="P-loop_NTPase"/>
</dbReference>
<evidence type="ECO:0008006" key="3">
    <source>
        <dbReference type="Google" id="ProtNLM"/>
    </source>
</evidence>
<sequence>MNLAETAEVPGRQCVGLTKDKRWSQWLPKRDDWSDADRRQWKTEQRHKRKQQQQVKQQRYAAALPAVERDRHYRNLLSQLTLHPEDRTDLHRRGVTDEQIEAWGVRSVEQGQRLKAALPSTLPGVSLNGRSLNISQAGYLCPIKNTDDLIVGFQTRLRTAEAGGSYRWVSSVTKTNPHGASPHLLNGELPLAVHRPSQVERKAIAFVEGVGAKPFLTSQQLGVATIGAAGGQFASSPKTLRKELDRLSIELETKTIEFYVDAGSVFNEAVLRQYRSTWEMLMKFGFKVQIGWWGQTTKLKHTDIDELEDLEKIQLVSVERFEAIVATEQIQAELNSLRIKPTITTEGRYIQPGSMPLPEKPGIILVNAPMGTGKTSTQLKELVEQHRKRYPNAFRGLIVPRNMLGFQSGAILGLPHHTQHNGFSIPNEATFCLESGWKFPIERLSHEPPLIILDEPSQTIKQILQGNTCGNHHAFILNRFRELLRYAKEQGGWIVLSEDGLTNLELNFTQEASGLEVVEFFKFTRTERVSRDYRIFDSSSMTWSEIQNRLQAGENIVLASDAQKWLRETERMAIASGISKEQIWIIDRDSSELPWAKDFVASPDTFIAKHKPRIVGFSPSVNSGVSIDDKAGYFSSMALNLVHLEPREAKQLVDRLRTDVARFGYVKRSGTTDNDLCSGSRPEAILRDLYRNVEGVNKLTDFANYAIKKAPVNSEGEQLDITGMMAWLKAGRGDSISDYSFYLKHWARYKARETYSKLKLRDNLVSIWESQEHKVELLENSKNKALADHRKQIRGELDREEAVAFAESDASHLSTDDARVILQTPGATTGDRRTAYKRLLQHKLPGCPLDDVEFALKAVTENNGKFLKSAELLWLAQNPEAAKQLDRWNWLGAFTNAGKRQEIIWLPKLSCRSAQAKLLHECPLLPFIEGKITEWGKNTLEAIAVHEWAVLHLHQFRRYLRLTIYKDHSPVKTVNKLLRKLGFDVTTCGRKGKKGEQEYQYCLNNLENCDRDLILKALTERFLQSCTDKGDEALVEATSGVAAHTRAVIPTHTSEVSPDWWTPESLANVKSLWQQADSSEVREVVRRTIPPEVLRRAIA</sequence>
<dbReference type="RefSeq" id="WP_190446459.1">
    <property type="nucleotide sequence ID" value="NZ_JAMPLM010000011.1"/>
</dbReference>
<accession>A0ABV0KM80</accession>
<evidence type="ECO:0000313" key="2">
    <source>
        <dbReference type="Proteomes" id="UP001476950"/>
    </source>
</evidence>
<organism evidence="1 2">
    <name type="scientific">Stenomitos frigidus AS-A4</name>
    <dbReference type="NCBI Taxonomy" id="2933935"/>
    <lineage>
        <taxon>Bacteria</taxon>
        <taxon>Bacillati</taxon>
        <taxon>Cyanobacteriota</taxon>
        <taxon>Cyanophyceae</taxon>
        <taxon>Leptolyngbyales</taxon>
        <taxon>Leptolyngbyaceae</taxon>
        <taxon>Stenomitos</taxon>
    </lineage>
</organism>
<proteinExistence type="predicted"/>
<name>A0ABV0KM80_9CYAN</name>
<gene>
    <name evidence="1" type="ORF">NDI38_13665</name>
</gene>
<dbReference type="EMBL" id="JAMPLM010000011">
    <property type="protein sequence ID" value="MEP1059490.1"/>
    <property type="molecule type" value="Genomic_DNA"/>
</dbReference>
<reference evidence="1 2" key="1">
    <citation type="submission" date="2022-04" db="EMBL/GenBank/DDBJ databases">
        <title>Positive selection, recombination, and allopatry shape intraspecific diversity of widespread and dominant cyanobacteria.</title>
        <authorList>
            <person name="Wei J."/>
            <person name="Shu W."/>
            <person name="Hu C."/>
        </authorList>
    </citation>
    <scope>NUCLEOTIDE SEQUENCE [LARGE SCALE GENOMIC DNA]</scope>
    <source>
        <strain evidence="1 2">AS-A4</strain>
    </source>
</reference>
<dbReference type="Proteomes" id="UP001476950">
    <property type="component" value="Unassembled WGS sequence"/>
</dbReference>
<comment type="caution">
    <text evidence="1">The sequence shown here is derived from an EMBL/GenBank/DDBJ whole genome shotgun (WGS) entry which is preliminary data.</text>
</comment>